<keyword evidence="1" id="KW-0812">Transmembrane</keyword>
<feature type="transmembrane region" description="Helical" evidence="1">
    <location>
        <begin position="187"/>
        <end position="204"/>
    </location>
</feature>
<reference evidence="3 4" key="1">
    <citation type="submission" date="2021-07" db="EMBL/GenBank/DDBJ databases">
        <title>complete genome sequencing of Tessaracoccus sp.J1M15.</title>
        <authorList>
            <person name="Bae J.-W."/>
            <person name="Kim D.-y."/>
        </authorList>
    </citation>
    <scope>NUCLEOTIDE SEQUENCE [LARGE SCALE GENOMIC DNA]</scope>
    <source>
        <strain evidence="3 4">J1M15</strain>
    </source>
</reference>
<feature type="transmembrane region" description="Helical" evidence="1">
    <location>
        <begin position="240"/>
        <end position="260"/>
    </location>
</feature>
<dbReference type="Proteomes" id="UP000824504">
    <property type="component" value="Chromosome"/>
</dbReference>
<gene>
    <name evidence="3" type="ORF">KDB89_11660</name>
</gene>
<feature type="transmembrane region" description="Helical" evidence="1">
    <location>
        <begin position="12"/>
        <end position="37"/>
    </location>
</feature>
<keyword evidence="1" id="KW-0472">Membrane</keyword>
<evidence type="ECO:0000259" key="2">
    <source>
        <dbReference type="Pfam" id="PF02517"/>
    </source>
</evidence>
<dbReference type="Pfam" id="PF02517">
    <property type="entry name" value="Rce1-like"/>
    <property type="match status" value="1"/>
</dbReference>
<feature type="domain" description="CAAX prenyl protease 2/Lysostaphin resistance protein A-like" evidence="2">
    <location>
        <begin position="151"/>
        <end position="244"/>
    </location>
</feature>
<feature type="transmembrane region" description="Helical" evidence="1">
    <location>
        <begin position="210"/>
        <end position="228"/>
    </location>
</feature>
<evidence type="ECO:0000313" key="3">
    <source>
        <dbReference type="EMBL" id="QXT62397.1"/>
    </source>
</evidence>
<accession>A0ABX8SG64</accession>
<evidence type="ECO:0000313" key="4">
    <source>
        <dbReference type="Proteomes" id="UP000824504"/>
    </source>
</evidence>
<keyword evidence="1" id="KW-1133">Transmembrane helix</keyword>
<evidence type="ECO:0000256" key="1">
    <source>
        <dbReference type="SAM" id="Phobius"/>
    </source>
</evidence>
<keyword evidence="4" id="KW-1185">Reference proteome</keyword>
<dbReference type="RefSeq" id="WP_219081219.1">
    <property type="nucleotide sequence ID" value="NZ_CP079216.1"/>
</dbReference>
<proteinExistence type="predicted"/>
<feature type="transmembrane region" description="Helical" evidence="1">
    <location>
        <begin position="109"/>
        <end position="131"/>
    </location>
</feature>
<keyword evidence="3" id="KW-0378">Hydrolase</keyword>
<name>A0ABX8SG64_9ACTN</name>
<feature type="transmembrane region" description="Helical" evidence="1">
    <location>
        <begin position="151"/>
        <end position="175"/>
    </location>
</feature>
<dbReference type="GO" id="GO:0008237">
    <property type="term" value="F:metallopeptidase activity"/>
    <property type="evidence" value="ECO:0007669"/>
    <property type="project" value="UniProtKB-KW"/>
</dbReference>
<organism evidence="3 4">
    <name type="scientific">Tessaracoccus palaemonis</name>
    <dbReference type="NCBI Taxonomy" id="2829499"/>
    <lineage>
        <taxon>Bacteria</taxon>
        <taxon>Bacillati</taxon>
        <taxon>Actinomycetota</taxon>
        <taxon>Actinomycetes</taxon>
        <taxon>Propionibacteriales</taxon>
        <taxon>Propionibacteriaceae</taxon>
        <taxon>Tessaracoccus</taxon>
    </lineage>
</organism>
<dbReference type="InterPro" id="IPR003675">
    <property type="entry name" value="Rce1/LyrA-like_dom"/>
</dbReference>
<protein>
    <submittedName>
        <fullName evidence="3">CPBP family intramembrane metalloprotease</fullName>
    </submittedName>
</protein>
<dbReference type="EMBL" id="CP079216">
    <property type="protein sequence ID" value="QXT62397.1"/>
    <property type="molecule type" value="Genomic_DNA"/>
</dbReference>
<keyword evidence="3" id="KW-0645">Protease</keyword>
<feature type="transmembrane region" description="Helical" evidence="1">
    <location>
        <begin position="66"/>
        <end position="88"/>
    </location>
</feature>
<keyword evidence="3" id="KW-0482">Metalloprotease</keyword>
<sequence length="262" mass="28799">MTAEVAPGYRRVLWAEMAVVLMVSLGQSAVYAILSIIERMTRGVSLGSQTSTINSSATPDRPWLDLAYQVAYMTMPLMPVLLAFYLLAVHRRPEEGPFRVMGFDLRRPGFDLAWGFGIFAGIGAAGLAFYLTAVAIGINTQVSPANLAENWWTVPVLILLAIKNGILEEVLMIGFLFTRWAQTGGRMWVIVVISSLIRGAYHLYQGFGGFIGNVVMGLAFGWLFLTVLKRRVMPLVVTHSLLDIVSFLGAGLLPTLMSWIGR</sequence>